<name>H3KGY7_9BURK</name>
<dbReference type="GO" id="GO:0051500">
    <property type="term" value="F:D-tyrosyl-tRNA(Tyr) deacylase activity"/>
    <property type="evidence" value="ECO:0007669"/>
    <property type="project" value="TreeGrafter"/>
</dbReference>
<dbReference type="GO" id="GO:0005737">
    <property type="term" value="C:cytoplasm"/>
    <property type="evidence" value="ECO:0007669"/>
    <property type="project" value="UniProtKB-SubCell"/>
</dbReference>
<feature type="short sequence motif" description="Gly-cisPro motif, important for rejection of L-amino acids" evidence="2">
    <location>
        <begin position="141"/>
        <end position="142"/>
    </location>
</feature>
<comment type="caution">
    <text evidence="3">The sequence shown here is derived from an EMBL/GenBank/DDBJ whole genome shotgun (WGS) entry which is preliminary data.</text>
</comment>
<comment type="domain">
    <text evidence="2">A Gly-cisPro motif from one monomer fits into the active site of the other monomer to allow specific chiral rejection of L-amino acids.</text>
</comment>
<gene>
    <name evidence="2" type="primary">dtd</name>
    <name evidence="3" type="ORF">HMPREF9440_02026</name>
</gene>
<evidence type="ECO:0000313" key="4">
    <source>
        <dbReference type="Proteomes" id="UP000004956"/>
    </source>
</evidence>
<dbReference type="SUPFAM" id="SSF69500">
    <property type="entry name" value="DTD-like"/>
    <property type="match status" value="1"/>
</dbReference>
<comment type="function">
    <text evidence="2">An aminoacyl-tRNA editing enzyme that deacylates mischarged D-aminoacyl-tRNAs. Also deacylates mischarged glycyl-tRNA(Ala), protecting cells against glycine mischarging by AlaRS. Acts via tRNA-based rather than protein-based catalysis; rejects L-amino acids rather than detecting D-amino acids in the active site. By recycling D-aminoacyl-tRNA to D-amino acids and free tRNA molecules, this enzyme counteracts the toxicity associated with the formation of D-aminoacyl-tRNA entities in vivo and helps enforce protein L-homochirality.</text>
</comment>
<dbReference type="NCBIfam" id="TIGR00256">
    <property type="entry name" value="D-aminoacyl-tRNA deacylase"/>
    <property type="match status" value="1"/>
</dbReference>
<organism evidence="3 4">
    <name type="scientific">Sutterella parvirubra YIT 11816</name>
    <dbReference type="NCBI Taxonomy" id="762967"/>
    <lineage>
        <taxon>Bacteria</taxon>
        <taxon>Pseudomonadati</taxon>
        <taxon>Pseudomonadota</taxon>
        <taxon>Betaproteobacteria</taxon>
        <taxon>Burkholderiales</taxon>
        <taxon>Sutterellaceae</taxon>
        <taxon>Sutterella</taxon>
    </lineage>
</organism>
<comment type="subcellular location">
    <subcellularLocation>
        <location evidence="2">Cytoplasm</location>
    </subcellularLocation>
</comment>
<sequence length="152" mass="16022">MIVLLQRVDGASVDVVKETGVRRTGEVARGFLALVCAEPGDGAEAVRKLARKTAKLRVFEDEAGKMNRSVADVGGRVLAVSQFTLAADCMNGNRPSFSGAAGPEEGLAGFNAYVEALRAEGVDVETGEFGAHMRVSLVNDGPATFWLRMPPA</sequence>
<keyword evidence="2" id="KW-0963">Cytoplasm</keyword>
<comment type="catalytic activity">
    <reaction evidence="2">
        <text>glycyl-tRNA(Ala) + H2O = tRNA(Ala) + glycine + H(+)</text>
        <dbReference type="Rhea" id="RHEA:53744"/>
        <dbReference type="Rhea" id="RHEA-COMP:9657"/>
        <dbReference type="Rhea" id="RHEA-COMP:13640"/>
        <dbReference type="ChEBI" id="CHEBI:15377"/>
        <dbReference type="ChEBI" id="CHEBI:15378"/>
        <dbReference type="ChEBI" id="CHEBI:57305"/>
        <dbReference type="ChEBI" id="CHEBI:78442"/>
        <dbReference type="ChEBI" id="CHEBI:78522"/>
    </reaction>
</comment>
<dbReference type="Gene3D" id="3.50.80.10">
    <property type="entry name" value="D-tyrosyl-tRNA(Tyr) deacylase"/>
    <property type="match status" value="1"/>
</dbReference>
<evidence type="ECO:0000256" key="1">
    <source>
        <dbReference type="ARBA" id="ARBA00009673"/>
    </source>
</evidence>
<accession>H3KGY7</accession>
<comment type="subunit">
    <text evidence="2">Homodimer.</text>
</comment>
<protein>
    <recommendedName>
        <fullName evidence="2">D-aminoacyl-tRNA deacylase</fullName>
        <shortName evidence="2">DTD</shortName>
        <ecNumber evidence="2">3.1.1.96</ecNumber>
    </recommendedName>
    <alternativeName>
        <fullName evidence="2">Gly-tRNA(Ala) deacylase</fullName>
        <ecNumber evidence="2">3.1.1.-</ecNumber>
    </alternativeName>
</protein>
<dbReference type="Proteomes" id="UP000004956">
    <property type="component" value="Unassembled WGS sequence"/>
</dbReference>
<dbReference type="OrthoDB" id="9801395at2"/>
<dbReference type="GO" id="GO:0019478">
    <property type="term" value="P:D-amino acid catabolic process"/>
    <property type="evidence" value="ECO:0007669"/>
    <property type="project" value="UniProtKB-UniRule"/>
</dbReference>
<dbReference type="PANTHER" id="PTHR10472">
    <property type="entry name" value="D-TYROSYL-TRNA TYR DEACYLASE"/>
    <property type="match status" value="1"/>
</dbReference>
<dbReference type="EMBL" id="AFBQ01000301">
    <property type="protein sequence ID" value="EHY30636.1"/>
    <property type="molecule type" value="Genomic_DNA"/>
</dbReference>
<dbReference type="EC" id="3.1.1.96" evidence="2"/>
<dbReference type="EC" id="3.1.1.-" evidence="2"/>
<dbReference type="HOGENOM" id="CLU_076901_1_0_4"/>
<dbReference type="Pfam" id="PF02580">
    <property type="entry name" value="Tyr_Deacylase"/>
    <property type="match status" value="1"/>
</dbReference>
<dbReference type="GO" id="GO:0106026">
    <property type="term" value="F:Gly-tRNA(Ala) deacylase activity"/>
    <property type="evidence" value="ECO:0007669"/>
    <property type="project" value="UniProtKB-UniRule"/>
</dbReference>
<keyword evidence="2" id="KW-0378">Hydrolase</keyword>
<comment type="similarity">
    <text evidence="1 2">Belongs to the DTD family.</text>
</comment>
<comment type="catalytic activity">
    <reaction evidence="2">
        <text>a D-aminoacyl-tRNA + H2O = a tRNA + a D-alpha-amino acid + H(+)</text>
        <dbReference type="Rhea" id="RHEA:13953"/>
        <dbReference type="Rhea" id="RHEA-COMP:10123"/>
        <dbReference type="Rhea" id="RHEA-COMP:10124"/>
        <dbReference type="ChEBI" id="CHEBI:15377"/>
        <dbReference type="ChEBI" id="CHEBI:15378"/>
        <dbReference type="ChEBI" id="CHEBI:59871"/>
        <dbReference type="ChEBI" id="CHEBI:78442"/>
        <dbReference type="ChEBI" id="CHEBI:79333"/>
        <dbReference type="EC" id="3.1.1.96"/>
    </reaction>
</comment>
<keyword evidence="4" id="KW-1185">Reference proteome</keyword>
<dbReference type="HAMAP" id="MF_00518">
    <property type="entry name" value="Deacylase_Dtd"/>
    <property type="match status" value="1"/>
</dbReference>
<proteinExistence type="inferred from homology"/>
<dbReference type="AlphaFoldDB" id="H3KGY7"/>
<keyword evidence="2" id="KW-0820">tRNA-binding</keyword>
<dbReference type="GO" id="GO:0000049">
    <property type="term" value="F:tRNA binding"/>
    <property type="evidence" value="ECO:0007669"/>
    <property type="project" value="UniProtKB-UniRule"/>
</dbReference>
<dbReference type="FunFam" id="3.50.80.10:FF:000001">
    <property type="entry name" value="D-aminoacyl-tRNA deacylase"/>
    <property type="match status" value="1"/>
</dbReference>
<dbReference type="InterPro" id="IPR003732">
    <property type="entry name" value="Daa-tRNA_deacyls_DTD"/>
</dbReference>
<dbReference type="PATRIC" id="fig|762967.3.peg.1596"/>
<dbReference type="InterPro" id="IPR023509">
    <property type="entry name" value="DTD-like_sf"/>
</dbReference>
<dbReference type="PANTHER" id="PTHR10472:SF5">
    <property type="entry name" value="D-AMINOACYL-TRNA DEACYLASE 1"/>
    <property type="match status" value="1"/>
</dbReference>
<dbReference type="GO" id="GO:0043908">
    <property type="term" value="F:Ser(Gly)-tRNA(Ala) hydrolase activity"/>
    <property type="evidence" value="ECO:0007669"/>
    <property type="project" value="UniProtKB-UniRule"/>
</dbReference>
<reference evidence="3 4" key="1">
    <citation type="submission" date="2011-11" db="EMBL/GenBank/DDBJ databases">
        <authorList>
            <person name="Weinstock G."/>
            <person name="Sodergren E."/>
            <person name="Clifton S."/>
            <person name="Fulton L."/>
            <person name="Fulton B."/>
            <person name="Courtney L."/>
            <person name="Fronick C."/>
            <person name="Harrison M."/>
            <person name="Strong C."/>
            <person name="Farmer C."/>
            <person name="Delahaunty K."/>
            <person name="Markovic C."/>
            <person name="Hall O."/>
            <person name="Minx P."/>
            <person name="Tomlinson C."/>
            <person name="Mitreva M."/>
            <person name="Hou S."/>
            <person name="Chen J."/>
            <person name="Wollam A."/>
            <person name="Pepin K.H."/>
            <person name="Johnson M."/>
            <person name="Bhonagiri V."/>
            <person name="Zhang X."/>
            <person name="Suruliraj S."/>
            <person name="Warren W."/>
            <person name="Chinwalla A."/>
            <person name="Mardis E.R."/>
            <person name="Wilson R.K."/>
        </authorList>
    </citation>
    <scope>NUCLEOTIDE SEQUENCE [LARGE SCALE GENOMIC DNA]</scope>
    <source>
        <strain evidence="3 4">YIT 11816</strain>
    </source>
</reference>
<dbReference type="STRING" id="762967.HMPREF9440_02026"/>
<evidence type="ECO:0000256" key="2">
    <source>
        <dbReference type="HAMAP-Rule" id="MF_00518"/>
    </source>
</evidence>
<evidence type="ECO:0000313" key="3">
    <source>
        <dbReference type="EMBL" id="EHY30636.1"/>
    </source>
</evidence>
<dbReference type="RefSeq" id="WP_008543233.1">
    <property type="nucleotide sequence ID" value="NZ_JH605004.1"/>
</dbReference>
<keyword evidence="2" id="KW-0694">RNA-binding</keyword>